<reference evidence="7 8" key="1">
    <citation type="submission" date="2019-02" db="EMBL/GenBank/DDBJ databases">
        <title>Genomic Encyclopedia of Type Strains, Phase IV (KMG-IV): sequencing the most valuable type-strain genomes for metagenomic binning, comparative biology and taxonomic classification.</title>
        <authorList>
            <person name="Goeker M."/>
        </authorList>
    </citation>
    <scope>NUCLEOTIDE SEQUENCE [LARGE SCALE GENOMIC DNA]</scope>
    <source>
        <strain evidence="7 8">K24</strain>
    </source>
</reference>
<protein>
    <submittedName>
        <fullName evidence="7">LysR family transcriptional regulator</fullName>
    </submittedName>
</protein>
<dbReference type="Gene3D" id="1.10.10.10">
    <property type="entry name" value="Winged helix-like DNA-binding domain superfamily/Winged helix DNA-binding domain"/>
    <property type="match status" value="1"/>
</dbReference>
<dbReference type="Pfam" id="PF03466">
    <property type="entry name" value="LysR_substrate"/>
    <property type="match status" value="1"/>
</dbReference>
<dbReference type="SUPFAM" id="SSF53850">
    <property type="entry name" value="Periplasmic binding protein-like II"/>
    <property type="match status" value="1"/>
</dbReference>
<keyword evidence="8" id="KW-1185">Reference proteome</keyword>
<dbReference type="PRINTS" id="PR00039">
    <property type="entry name" value="HTHLYSR"/>
</dbReference>
<dbReference type="InterPro" id="IPR000847">
    <property type="entry name" value="LysR_HTH_N"/>
</dbReference>
<dbReference type="GO" id="GO:0003677">
    <property type="term" value="F:DNA binding"/>
    <property type="evidence" value="ECO:0007669"/>
    <property type="project" value="UniProtKB-KW"/>
</dbReference>
<keyword evidence="5" id="KW-0804">Transcription</keyword>
<evidence type="ECO:0000256" key="4">
    <source>
        <dbReference type="ARBA" id="ARBA00023159"/>
    </source>
</evidence>
<feature type="domain" description="HTH lysR-type" evidence="6">
    <location>
        <begin position="1"/>
        <end position="58"/>
    </location>
</feature>
<gene>
    <name evidence="7" type="ORF">EV675_4941</name>
</gene>
<evidence type="ECO:0000313" key="8">
    <source>
        <dbReference type="Proteomes" id="UP000292445"/>
    </source>
</evidence>
<dbReference type="InterPro" id="IPR036388">
    <property type="entry name" value="WH-like_DNA-bd_sf"/>
</dbReference>
<keyword evidence="3" id="KW-0238">DNA-binding</keyword>
<evidence type="ECO:0000313" key="7">
    <source>
        <dbReference type="EMBL" id="RZS78297.1"/>
    </source>
</evidence>
<dbReference type="Proteomes" id="UP000292445">
    <property type="component" value="Unassembled WGS sequence"/>
</dbReference>
<evidence type="ECO:0000256" key="5">
    <source>
        <dbReference type="ARBA" id="ARBA00023163"/>
    </source>
</evidence>
<evidence type="ECO:0000256" key="3">
    <source>
        <dbReference type="ARBA" id="ARBA00023125"/>
    </source>
</evidence>
<name>A0A4Q7N8I6_9BURK</name>
<evidence type="ECO:0000256" key="1">
    <source>
        <dbReference type="ARBA" id="ARBA00009437"/>
    </source>
</evidence>
<comment type="caution">
    <text evidence="7">The sequence shown here is derived from an EMBL/GenBank/DDBJ whole genome shotgun (WGS) entry which is preliminary data.</text>
</comment>
<proteinExistence type="inferred from homology"/>
<dbReference type="InterPro" id="IPR005119">
    <property type="entry name" value="LysR_subst-bd"/>
</dbReference>
<dbReference type="GO" id="GO:0003700">
    <property type="term" value="F:DNA-binding transcription factor activity"/>
    <property type="evidence" value="ECO:0007669"/>
    <property type="project" value="InterPro"/>
</dbReference>
<dbReference type="PANTHER" id="PTHR30293:SF0">
    <property type="entry name" value="NITROGEN ASSIMILATION REGULATORY PROTEIN NAC"/>
    <property type="match status" value="1"/>
</dbReference>
<dbReference type="EMBL" id="SGXC01000003">
    <property type="protein sequence ID" value="RZS78297.1"/>
    <property type="molecule type" value="Genomic_DNA"/>
</dbReference>
<organism evidence="7 8">
    <name type="scientific">Pigmentiphaga kullae</name>
    <dbReference type="NCBI Taxonomy" id="151784"/>
    <lineage>
        <taxon>Bacteria</taxon>
        <taxon>Pseudomonadati</taxon>
        <taxon>Pseudomonadota</taxon>
        <taxon>Betaproteobacteria</taxon>
        <taxon>Burkholderiales</taxon>
        <taxon>Alcaligenaceae</taxon>
        <taxon>Pigmentiphaga</taxon>
    </lineage>
</organism>
<dbReference type="GO" id="GO:2000142">
    <property type="term" value="P:regulation of DNA-templated transcription initiation"/>
    <property type="evidence" value="ECO:0007669"/>
    <property type="project" value="TreeGrafter"/>
</dbReference>
<keyword evidence="2" id="KW-0805">Transcription regulation</keyword>
<dbReference type="AlphaFoldDB" id="A0A4Q7N8I6"/>
<dbReference type="RefSeq" id="WP_165404762.1">
    <property type="nucleotide sequence ID" value="NZ_SGXC01000003.1"/>
</dbReference>
<dbReference type="Pfam" id="PF00126">
    <property type="entry name" value="HTH_1"/>
    <property type="match status" value="1"/>
</dbReference>
<comment type="similarity">
    <text evidence="1">Belongs to the LysR transcriptional regulatory family.</text>
</comment>
<dbReference type="FunFam" id="1.10.10.10:FF:000001">
    <property type="entry name" value="LysR family transcriptional regulator"/>
    <property type="match status" value="1"/>
</dbReference>
<evidence type="ECO:0000259" key="6">
    <source>
        <dbReference type="PROSITE" id="PS50931"/>
    </source>
</evidence>
<dbReference type="PANTHER" id="PTHR30293">
    <property type="entry name" value="TRANSCRIPTIONAL REGULATORY PROTEIN NAC-RELATED"/>
    <property type="match status" value="1"/>
</dbReference>
<accession>A0A4Q7N8I6</accession>
<evidence type="ECO:0000256" key="2">
    <source>
        <dbReference type="ARBA" id="ARBA00023015"/>
    </source>
</evidence>
<dbReference type="SUPFAM" id="SSF46785">
    <property type="entry name" value="Winged helix' DNA-binding domain"/>
    <property type="match status" value="1"/>
</dbReference>
<sequence length="325" mass="34077">MELRQLRYFVRIVELGSVSRAAKDLYVAQPALSAQMANLESELGVRLLARSVRGVTPTAGGKTLYLHAQAVLRQVDRLRRDVAHAGALPGGPVSVGMPTSAANVLAGPLIAAVQQRYPDIQLSLVESLSGHLRELVGNGRLEMSLLFEPAPPPGAAAREGGDLPHIHRVPLVEEELFLLSATPAPSARGGRVRLEDAAAMRLVLPGRANITRQLIDQVFAARGLAPQVMAELDSLSTIQAIVERGQAATILSLSSLVGEGARDRLSALSVGDPPILRRLSLCSPDIVAMGSAAESVAALVPELVRDIVAAGGWPGATMLAATEGP</sequence>
<keyword evidence="4" id="KW-0010">Activator</keyword>
<dbReference type="PROSITE" id="PS50931">
    <property type="entry name" value="HTH_LYSR"/>
    <property type="match status" value="1"/>
</dbReference>
<dbReference type="Gene3D" id="3.40.190.290">
    <property type="match status" value="1"/>
</dbReference>
<dbReference type="InterPro" id="IPR036390">
    <property type="entry name" value="WH_DNA-bd_sf"/>
</dbReference>